<dbReference type="Gene3D" id="3.40.710.10">
    <property type="entry name" value="DD-peptidase/beta-lactamase superfamily"/>
    <property type="match status" value="1"/>
</dbReference>
<name>A0A7X5XWH6_9SPHN</name>
<dbReference type="GO" id="GO:0008800">
    <property type="term" value="F:beta-lactamase activity"/>
    <property type="evidence" value="ECO:0007669"/>
    <property type="project" value="UniProtKB-EC"/>
</dbReference>
<evidence type="ECO:0000256" key="2">
    <source>
        <dbReference type="SAM" id="SignalP"/>
    </source>
</evidence>
<dbReference type="GO" id="GO:0046677">
    <property type="term" value="P:response to antibiotic"/>
    <property type="evidence" value="ECO:0007669"/>
    <property type="project" value="InterPro"/>
</dbReference>
<organism evidence="4 5">
    <name type="scientific">Sphingomonas trueperi</name>
    <dbReference type="NCBI Taxonomy" id="53317"/>
    <lineage>
        <taxon>Bacteria</taxon>
        <taxon>Pseudomonadati</taxon>
        <taxon>Pseudomonadota</taxon>
        <taxon>Alphaproteobacteria</taxon>
        <taxon>Sphingomonadales</taxon>
        <taxon>Sphingomonadaceae</taxon>
        <taxon>Sphingomonas</taxon>
    </lineage>
</organism>
<reference evidence="4 5" key="1">
    <citation type="submission" date="2020-03" db="EMBL/GenBank/DDBJ databases">
        <title>Genomic Encyclopedia of Type Strains, Phase IV (KMG-IV): sequencing the most valuable type-strain genomes for metagenomic binning, comparative biology and taxonomic classification.</title>
        <authorList>
            <person name="Goeker M."/>
        </authorList>
    </citation>
    <scope>NUCLEOTIDE SEQUENCE [LARGE SCALE GENOMIC DNA]</scope>
    <source>
        <strain evidence="4 5">DSM 7225</strain>
    </source>
</reference>
<keyword evidence="2" id="KW-0732">Signal</keyword>
<comment type="catalytic activity">
    <reaction evidence="1">
        <text>a beta-lactam + H2O = a substituted beta-amino acid</text>
        <dbReference type="Rhea" id="RHEA:20401"/>
        <dbReference type="ChEBI" id="CHEBI:15377"/>
        <dbReference type="ChEBI" id="CHEBI:35627"/>
        <dbReference type="ChEBI" id="CHEBI:140347"/>
        <dbReference type="EC" id="3.5.2.6"/>
    </reaction>
</comment>
<accession>A0A7X5XWH6</accession>
<evidence type="ECO:0000259" key="3">
    <source>
        <dbReference type="Pfam" id="PF13354"/>
    </source>
</evidence>
<evidence type="ECO:0000313" key="4">
    <source>
        <dbReference type="EMBL" id="NJB96652.1"/>
    </source>
</evidence>
<comment type="caution">
    <text evidence="4">The sequence shown here is derived from an EMBL/GenBank/DDBJ whole genome shotgun (WGS) entry which is preliminary data.</text>
</comment>
<dbReference type="PANTHER" id="PTHR35333">
    <property type="entry name" value="BETA-LACTAMASE"/>
    <property type="match status" value="1"/>
</dbReference>
<sequence>MRAIAFLAPLLACATPGLAQTTPPAPAAAPVQAAKEFRDRVNQLPDLLQGKGDYDAAFADAFRAQVPKAKFDAVLQQIAAAAGPYSDLQKLEAKTPWSGTLTVEYRDAIATVAIDVHPAGDHRITGLLVQGLTAREATLDAVEATLKGLHGRTGYVLARLGDGRPQLLRQHNADQAFAIGSEFKLVILAELIRATNGGERRWDDLVTLDGSALPGGGYTAKPAGTKVTLRELATQMISISDNSATDILLKTLGREKVEAMLPVLGIADPARNRPFLGTAEVFKLKTIPALRDRYLVADEAGRRALLAGEVAATPLSKVDVGLFSAGKPLSIDTLEWFETPADLVRVMDWIRRNTEGPRGADARAVLSKNPGIPPLAAAKWGYVGYKGGSEPGVMAMTLLLQGKDGGWYVLSASWNDTAQDVEQGRFAGLVGKAAELAAAP</sequence>
<dbReference type="AlphaFoldDB" id="A0A7X5XWH6"/>
<dbReference type="SUPFAM" id="SSF56601">
    <property type="entry name" value="beta-lactamase/transpeptidase-like"/>
    <property type="match status" value="1"/>
</dbReference>
<feature type="signal peptide" evidence="2">
    <location>
        <begin position="1"/>
        <end position="19"/>
    </location>
</feature>
<gene>
    <name evidence="4" type="ORF">GGR89_000952</name>
</gene>
<dbReference type="GO" id="GO:0030655">
    <property type="term" value="P:beta-lactam antibiotic catabolic process"/>
    <property type="evidence" value="ECO:0007669"/>
    <property type="project" value="InterPro"/>
</dbReference>
<keyword evidence="5" id="KW-1185">Reference proteome</keyword>
<evidence type="ECO:0000256" key="1">
    <source>
        <dbReference type="ARBA" id="ARBA00001526"/>
    </source>
</evidence>
<feature type="domain" description="Beta-lactamase class A catalytic" evidence="3">
    <location>
        <begin position="165"/>
        <end position="277"/>
    </location>
</feature>
<evidence type="ECO:0000313" key="5">
    <source>
        <dbReference type="Proteomes" id="UP000531251"/>
    </source>
</evidence>
<dbReference type="InterPro" id="IPR012338">
    <property type="entry name" value="Beta-lactam/transpept-like"/>
</dbReference>
<dbReference type="InterPro" id="IPR045155">
    <property type="entry name" value="Beta-lactam_cat"/>
</dbReference>
<dbReference type="PANTHER" id="PTHR35333:SF5">
    <property type="entry name" value="CONSERVED LIPOPROTEIN LPQF-RELATED"/>
    <property type="match status" value="1"/>
</dbReference>
<dbReference type="InterPro" id="IPR000871">
    <property type="entry name" value="Beta-lactam_class-A"/>
</dbReference>
<dbReference type="EMBL" id="JAATJB010000002">
    <property type="protein sequence ID" value="NJB96652.1"/>
    <property type="molecule type" value="Genomic_DNA"/>
</dbReference>
<dbReference type="RefSeq" id="WP_125975759.1">
    <property type="nucleotide sequence ID" value="NZ_BAAADY010000017.1"/>
</dbReference>
<protein>
    <submittedName>
        <fullName evidence="4">Beta-lactamase class A</fullName>
    </submittedName>
</protein>
<feature type="chain" id="PRO_5030612760" evidence="2">
    <location>
        <begin position="20"/>
        <end position="440"/>
    </location>
</feature>
<dbReference type="Pfam" id="PF13354">
    <property type="entry name" value="Beta-lactamase2"/>
    <property type="match status" value="1"/>
</dbReference>
<dbReference type="Proteomes" id="UP000531251">
    <property type="component" value="Unassembled WGS sequence"/>
</dbReference>
<proteinExistence type="predicted"/>